<sequence length="270" mass="31940">MENYSVLMSLYYKEDPLNLRQALDSIFTQTVTSNDVVLIEDGTLGKELEDVVCEYEKKYQQLHVLRFTKNRGLGFALNDGLCRCKNEIIARMDTDDISKPNRMEIQLQIMQSHPEYAMVGAWIDEFITDINHVSSIRKVPETPDEIYKYAKKRCPVNHPVVMYRKKDVLAAGGYLTKYFPEDYFLWIRMLMNGCKIYNIQESLLWFRFDIGVFKRRGGWKYACDEAITQWNIHKMGFTTFHRFLQNVIIRFAVRIVPYSVRELIYKHALR</sequence>
<dbReference type="RefSeq" id="WP_006846806.1">
    <property type="nucleotide sequence ID" value="NZ_CP085932.1"/>
</dbReference>
<dbReference type="InterPro" id="IPR050834">
    <property type="entry name" value="Glycosyltransf_2"/>
</dbReference>
<dbReference type="CAZy" id="GT2">
    <property type="family name" value="Glycosyltransferase Family 2"/>
</dbReference>
<proteinExistence type="inferred from homology"/>
<evidence type="ECO:0000256" key="3">
    <source>
        <dbReference type="ARBA" id="ARBA00022679"/>
    </source>
</evidence>
<dbReference type="Gene3D" id="3.90.550.10">
    <property type="entry name" value="Spore Coat Polysaccharide Biosynthesis Protein SpsA, Chain A"/>
    <property type="match status" value="1"/>
</dbReference>
<organism evidence="5 6">
    <name type="scientific">Segatella copri DSM 18205</name>
    <dbReference type="NCBI Taxonomy" id="537011"/>
    <lineage>
        <taxon>Bacteria</taxon>
        <taxon>Pseudomonadati</taxon>
        <taxon>Bacteroidota</taxon>
        <taxon>Bacteroidia</taxon>
        <taxon>Bacteroidales</taxon>
        <taxon>Prevotellaceae</taxon>
        <taxon>Segatella</taxon>
    </lineage>
</organism>
<dbReference type="InterPro" id="IPR029044">
    <property type="entry name" value="Nucleotide-diphossugar_trans"/>
</dbReference>
<dbReference type="SUPFAM" id="SSF53448">
    <property type="entry name" value="Nucleotide-diphospho-sugar transferases"/>
    <property type="match status" value="1"/>
</dbReference>
<dbReference type="PANTHER" id="PTHR43685">
    <property type="entry name" value="GLYCOSYLTRANSFERASE"/>
    <property type="match status" value="1"/>
</dbReference>
<keyword evidence="2 5" id="KW-0328">Glycosyltransferase</keyword>
<dbReference type="PANTHER" id="PTHR43685:SF5">
    <property type="entry name" value="GLYCOSYLTRANSFERASE EPSE-RELATED"/>
    <property type="match status" value="1"/>
</dbReference>
<name>D1PA63_9BACT</name>
<dbReference type="InterPro" id="IPR001173">
    <property type="entry name" value="Glyco_trans_2-like"/>
</dbReference>
<dbReference type="EMBL" id="ACBX02000006">
    <property type="protein sequence ID" value="EFB36392.1"/>
    <property type="molecule type" value="Genomic_DNA"/>
</dbReference>
<dbReference type="PaxDb" id="537011-PREVCOP_04088"/>
<keyword evidence="3 5" id="KW-0808">Transferase</keyword>
<evidence type="ECO:0000256" key="2">
    <source>
        <dbReference type="ARBA" id="ARBA00022676"/>
    </source>
</evidence>
<evidence type="ECO:0000259" key="4">
    <source>
        <dbReference type="Pfam" id="PF00535"/>
    </source>
</evidence>
<dbReference type="GO" id="GO:0016757">
    <property type="term" value="F:glycosyltransferase activity"/>
    <property type="evidence" value="ECO:0007669"/>
    <property type="project" value="UniProtKB-KW"/>
</dbReference>
<gene>
    <name evidence="5" type="ORF">PREVCOP_04088</name>
</gene>
<dbReference type="EC" id="2.4.-.-" evidence="5"/>
<evidence type="ECO:0000313" key="5">
    <source>
        <dbReference type="EMBL" id="EFB36392.1"/>
    </source>
</evidence>
<protein>
    <submittedName>
        <fullName evidence="5">Glycosyltransferase, group 2 family protein</fullName>
        <ecNumber evidence="5">2.4.-.-</ecNumber>
    </submittedName>
</protein>
<evidence type="ECO:0000313" key="6">
    <source>
        <dbReference type="Proteomes" id="UP000004477"/>
    </source>
</evidence>
<dbReference type="STRING" id="537011.PREVCOP_04088"/>
<comment type="similarity">
    <text evidence="1">Belongs to the glycosyltransferase 2 family.</text>
</comment>
<reference evidence="5" key="1">
    <citation type="submission" date="2009-11" db="EMBL/GenBank/DDBJ databases">
        <authorList>
            <person name="Weinstock G."/>
            <person name="Sodergren E."/>
            <person name="Clifton S."/>
            <person name="Fulton L."/>
            <person name="Fulton B."/>
            <person name="Courtney L."/>
            <person name="Fronick C."/>
            <person name="Harrison M."/>
            <person name="Strong C."/>
            <person name="Farmer C."/>
            <person name="Delahaunty K."/>
            <person name="Markovic C."/>
            <person name="Hall O."/>
            <person name="Minx P."/>
            <person name="Tomlinson C."/>
            <person name="Mitreva M."/>
            <person name="Nelson J."/>
            <person name="Hou S."/>
            <person name="Wollam A."/>
            <person name="Pepin K.H."/>
            <person name="Johnson M."/>
            <person name="Bhonagiri V."/>
            <person name="Nash W.E."/>
            <person name="Warren W."/>
            <person name="Chinwalla A."/>
            <person name="Mardis E.R."/>
            <person name="Wilson R.K."/>
        </authorList>
    </citation>
    <scope>NUCLEOTIDE SEQUENCE [LARGE SCALE GENOMIC DNA]</scope>
    <source>
        <strain evidence="5">DSM 18205</strain>
    </source>
</reference>
<dbReference type="Pfam" id="PF00535">
    <property type="entry name" value="Glycos_transf_2"/>
    <property type="match status" value="1"/>
</dbReference>
<dbReference type="AlphaFoldDB" id="D1PA63"/>
<comment type="caution">
    <text evidence="5">The sequence shown here is derived from an EMBL/GenBank/DDBJ whole genome shotgun (WGS) entry which is preliminary data.</text>
</comment>
<dbReference type="HOGENOM" id="CLU_025996_0_9_10"/>
<dbReference type="Proteomes" id="UP000004477">
    <property type="component" value="Unassembled WGS sequence"/>
</dbReference>
<dbReference type="GeneID" id="69849617"/>
<accession>D1PA63</accession>
<feature type="domain" description="Glycosyltransferase 2-like" evidence="4">
    <location>
        <begin position="12"/>
        <end position="136"/>
    </location>
</feature>
<evidence type="ECO:0000256" key="1">
    <source>
        <dbReference type="ARBA" id="ARBA00006739"/>
    </source>
</evidence>
<dbReference type="OrthoDB" id="9815829at2"/>
<keyword evidence="6" id="KW-1185">Reference proteome</keyword>